<evidence type="ECO:0000259" key="4">
    <source>
        <dbReference type="Pfam" id="PF07859"/>
    </source>
</evidence>
<protein>
    <recommendedName>
        <fullName evidence="4">Alpha/beta hydrolase fold-3 domain-containing protein</fullName>
    </recommendedName>
</protein>
<reference evidence="5" key="1">
    <citation type="journal article" date="2020" name="Stud. Mycol.">
        <title>101 Dothideomycetes genomes: a test case for predicting lifestyles and emergence of pathogens.</title>
        <authorList>
            <person name="Haridas S."/>
            <person name="Albert R."/>
            <person name="Binder M."/>
            <person name="Bloem J."/>
            <person name="Labutti K."/>
            <person name="Salamov A."/>
            <person name="Andreopoulos B."/>
            <person name="Baker S."/>
            <person name="Barry K."/>
            <person name="Bills G."/>
            <person name="Bluhm B."/>
            <person name="Cannon C."/>
            <person name="Castanera R."/>
            <person name="Culley D."/>
            <person name="Daum C."/>
            <person name="Ezra D."/>
            <person name="Gonzalez J."/>
            <person name="Henrissat B."/>
            <person name="Kuo A."/>
            <person name="Liang C."/>
            <person name="Lipzen A."/>
            <person name="Lutzoni F."/>
            <person name="Magnuson J."/>
            <person name="Mondo S."/>
            <person name="Nolan M."/>
            <person name="Ohm R."/>
            <person name="Pangilinan J."/>
            <person name="Park H.-J."/>
            <person name="Ramirez L."/>
            <person name="Alfaro M."/>
            <person name="Sun H."/>
            <person name="Tritt A."/>
            <person name="Yoshinaga Y."/>
            <person name="Zwiers L.-H."/>
            <person name="Turgeon B."/>
            <person name="Goodwin S."/>
            <person name="Spatafora J."/>
            <person name="Crous P."/>
            <person name="Grigoriev I."/>
        </authorList>
    </citation>
    <scope>NUCLEOTIDE SEQUENCE</scope>
    <source>
        <strain evidence="5">CBS 130266</strain>
    </source>
</reference>
<comment type="similarity">
    <text evidence="1">Belongs to the 'GDXG' lipolytic enzyme family.</text>
</comment>
<proteinExistence type="inferred from homology"/>
<sequence>MDTSPLGLVRSVIPRIPHAVYTSFKAFLGTLSGGLLFEDNPQDLITQLAVIFIRPVLGTPASILESQRQLNYDWGIYGKMWISKITIPEPEDFFFEDGPIMGVKQAVLAAIKELGSNQFDPCGCGLADVEAEWTAHRSGVSYVKKRENIAESEHYGKMMRDVGDEGPVILYTHGGAACLMDPITHRLTTSSLAKHAKARVLSVRFRLAPQNPFPAALIDAFVAYLSLLSPPPGAFHDPIPPTSVVLAGDSSGAGLAASLLLLLLTLRTLHITHIRFHGRDVDISGIPASTNNTRYPPVAGLALTSPWLDVSRSLPSVHTNSNWDIIAPPSTVYSVPCPAFPPDAIWPTNPPRVETYCPAHMVIHPLVSPLAAKKELWRGAPPVYICVGWESMQDEAEVFGRKVFESGGSVVFDGYVGMPHCFGMVPWNWMGRQAMRNWGRFCGDVVNGKVDRVGVGSWTRKDGCVAKVELGSLGMQHGLSDDRVEELLAEQKERRVVLEKAMLKEWEAANGRI</sequence>
<dbReference type="InterPro" id="IPR029058">
    <property type="entry name" value="AB_hydrolase_fold"/>
</dbReference>
<dbReference type="PANTHER" id="PTHR48081:SF25">
    <property type="entry name" value="PUTATIVE (AFU_ORTHOLOGUE AFUA_3G11560)-RELATED"/>
    <property type="match status" value="1"/>
</dbReference>
<evidence type="ECO:0000256" key="3">
    <source>
        <dbReference type="PROSITE-ProRule" id="PRU10038"/>
    </source>
</evidence>
<evidence type="ECO:0000256" key="1">
    <source>
        <dbReference type="ARBA" id="ARBA00010515"/>
    </source>
</evidence>
<keyword evidence="2" id="KW-0378">Hydrolase</keyword>
<evidence type="ECO:0000313" key="6">
    <source>
        <dbReference type="Proteomes" id="UP000800235"/>
    </source>
</evidence>
<dbReference type="InterPro" id="IPR050300">
    <property type="entry name" value="GDXG_lipolytic_enzyme"/>
</dbReference>
<dbReference type="EMBL" id="MU007109">
    <property type="protein sequence ID" value="KAF2420529.1"/>
    <property type="molecule type" value="Genomic_DNA"/>
</dbReference>
<dbReference type="SUPFAM" id="SSF53474">
    <property type="entry name" value="alpha/beta-Hydrolases"/>
    <property type="match status" value="1"/>
</dbReference>
<comment type="caution">
    <text evidence="5">The sequence shown here is derived from an EMBL/GenBank/DDBJ whole genome shotgun (WGS) entry which is preliminary data.</text>
</comment>
<dbReference type="Gene3D" id="3.40.50.1820">
    <property type="entry name" value="alpha/beta hydrolase"/>
    <property type="match status" value="1"/>
</dbReference>
<dbReference type="AlphaFoldDB" id="A0A9P4NG81"/>
<evidence type="ECO:0000256" key="2">
    <source>
        <dbReference type="ARBA" id="ARBA00022801"/>
    </source>
</evidence>
<accession>A0A9P4NG81</accession>
<name>A0A9P4NG81_9PEZI</name>
<dbReference type="OrthoDB" id="5354320at2759"/>
<dbReference type="GO" id="GO:0016787">
    <property type="term" value="F:hydrolase activity"/>
    <property type="evidence" value="ECO:0007669"/>
    <property type="project" value="UniProtKB-KW"/>
</dbReference>
<organism evidence="5 6">
    <name type="scientific">Tothia fuscella</name>
    <dbReference type="NCBI Taxonomy" id="1048955"/>
    <lineage>
        <taxon>Eukaryota</taxon>
        <taxon>Fungi</taxon>
        <taxon>Dikarya</taxon>
        <taxon>Ascomycota</taxon>
        <taxon>Pezizomycotina</taxon>
        <taxon>Dothideomycetes</taxon>
        <taxon>Pleosporomycetidae</taxon>
        <taxon>Venturiales</taxon>
        <taxon>Cylindrosympodiaceae</taxon>
        <taxon>Tothia</taxon>
    </lineage>
</organism>
<feature type="active site" evidence="3">
    <location>
        <position position="250"/>
    </location>
</feature>
<dbReference type="Pfam" id="PF07859">
    <property type="entry name" value="Abhydrolase_3"/>
    <property type="match status" value="1"/>
</dbReference>
<keyword evidence="6" id="KW-1185">Reference proteome</keyword>
<dbReference type="PROSITE" id="PS01174">
    <property type="entry name" value="LIPASE_GDXG_SER"/>
    <property type="match status" value="1"/>
</dbReference>
<dbReference type="InterPro" id="IPR013094">
    <property type="entry name" value="AB_hydrolase_3"/>
</dbReference>
<dbReference type="PANTHER" id="PTHR48081">
    <property type="entry name" value="AB HYDROLASE SUPERFAMILY PROTEIN C4A8.06C"/>
    <property type="match status" value="1"/>
</dbReference>
<dbReference type="InterPro" id="IPR033140">
    <property type="entry name" value="Lipase_GDXG_put_SER_AS"/>
</dbReference>
<evidence type="ECO:0000313" key="5">
    <source>
        <dbReference type="EMBL" id="KAF2420529.1"/>
    </source>
</evidence>
<feature type="domain" description="Alpha/beta hydrolase fold-3" evidence="4">
    <location>
        <begin position="169"/>
        <end position="422"/>
    </location>
</feature>
<dbReference type="Proteomes" id="UP000800235">
    <property type="component" value="Unassembled WGS sequence"/>
</dbReference>
<gene>
    <name evidence="5" type="ORF">EJ08DRAFT_598345</name>
</gene>